<evidence type="ECO:0000256" key="3">
    <source>
        <dbReference type="ARBA" id="ARBA00022475"/>
    </source>
</evidence>
<comment type="subcellular location">
    <subcellularLocation>
        <location evidence="8">Cell membrane</location>
        <topology evidence="8">Multi-pass membrane protein</topology>
    </subcellularLocation>
    <subcellularLocation>
        <location evidence="1">Membrane</location>
        <topology evidence="1">Multi-pass membrane protein</topology>
    </subcellularLocation>
</comment>
<evidence type="ECO:0000313" key="10">
    <source>
        <dbReference type="EMBL" id="MBK3518501.1"/>
    </source>
</evidence>
<keyword evidence="3 8" id="KW-1003">Cell membrane</keyword>
<reference evidence="10 11" key="1">
    <citation type="submission" date="2021-01" db="EMBL/GenBank/DDBJ databases">
        <title>Carboxyliciviraga sp.nov., isolated from coastal sediments.</title>
        <authorList>
            <person name="Lu D."/>
            <person name="Zhang T."/>
        </authorList>
    </citation>
    <scope>NUCLEOTIDE SEQUENCE [LARGE SCALE GENOMIC DNA]</scope>
    <source>
        <strain evidence="10 11">N1Y132</strain>
    </source>
</reference>
<gene>
    <name evidence="8" type="primary">menA</name>
    <name evidence="10" type="ORF">JIV24_14245</name>
</gene>
<evidence type="ECO:0000256" key="2">
    <source>
        <dbReference type="ARBA" id="ARBA00022428"/>
    </source>
</evidence>
<keyword evidence="2 8" id="KW-0474">Menaquinone biosynthesis</keyword>
<dbReference type="CDD" id="cd13962">
    <property type="entry name" value="PT_UbiA_UBIAD1"/>
    <property type="match status" value="1"/>
</dbReference>
<dbReference type="EC" id="2.5.1.74" evidence="8 9"/>
<feature type="transmembrane region" description="Helical" evidence="8">
    <location>
        <begin position="119"/>
        <end position="138"/>
    </location>
</feature>
<dbReference type="EMBL" id="JAENRR010000035">
    <property type="protein sequence ID" value="MBK3518501.1"/>
    <property type="molecule type" value="Genomic_DNA"/>
</dbReference>
<dbReference type="Gene3D" id="1.10.357.140">
    <property type="entry name" value="UbiA prenyltransferase"/>
    <property type="match status" value="1"/>
</dbReference>
<feature type="transmembrane region" description="Helical" evidence="8">
    <location>
        <begin position="40"/>
        <end position="58"/>
    </location>
</feature>
<evidence type="ECO:0000256" key="4">
    <source>
        <dbReference type="ARBA" id="ARBA00022679"/>
    </source>
</evidence>
<feature type="transmembrane region" description="Helical" evidence="8">
    <location>
        <begin position="225"/>
        <end position="243"/>
    </location>
</feature>
<dbReference type="PANTHER" id="PTHR13929">
    <property type="entry name" value="1,4-DIHYDROXY-2-NAPHTHOATE OCTAPRENYLTRANSFERASE"/>
    <property type="match status" value="1"/>
</dbReference>
<dbReference type="InterPro" id="IPR004657">
    <property type="entry name" value="MenA"/>
</dbReference>
<name>A0ABS1HLJ2_9BACT</name>
<keyword evidence="11" id="KW-1185">Reference proteome</keyword>
<keyword evidence="7 8" id="KW-0472">Membrane</keyword>
<evidence type="ECO:0000313" key="11">
    <source>
        <dbReference type="Proteomes" id="UP000605676"/>
    </source>
</evidence>
<organism evidence="10 11">
    <name type="scientific">Carboxylicivirga marina</name>
    <dbReference type="NCBI Taxonomy" id="2800988"/>
    <lineage>
        <taxon>Bacteria</taxon>
        <taxon>Pseudomonadati</taxon>
        <taxon>Bacteroidota</taxon>
        <taxon>Bacteroidia</taxon>
        <taxon>Marinilabiliales</taxon>
        <taxon>Marinilabiliaceae</taxon>
        <taxon>Carboxylicivirga</taxon>
    </lineage>
</organism>
<evidence type="ECO:0000256" key="5">
    <source>
        <dbReference type="ARBA" id="ARBA00022692"/>
    </source>
</evidence>
<sequence length="304" mass="33057">MTRVKAWVNAFRLRTLPLALSSVFMGSFMAAKAGAFDTKVFALAVTTTIFLQILSNLANDYGDTANGADHEKREGPKRMVQTGDITAQNMRIAIVICSLLSFVSGISLIFIAFGTAKAYVSFLFLLIGLGAIAAAMKYTMGKNPYGYNGLGDIFVLIFFGLVGVAGTYYLFTSNISLEVLLPALSVGFLSSGVLNLNNMRDEKSDKVANKNTLVVKMGLKWAKKYHFVLVLGALLLAIVYLLMTEIGVPSFILALSLPLFVRHLIVVDKARVANDFDPELKKLALSTLLFVVLFGVALILPMYV</sequence>
<keyword evidence="4 8" id="KW-0808">Transferase</keyword>
<feature type="transmembrane region" description="Helical" evidence="8">
    <location>
        <begin position="177"/>
        <end position="196"/>
    </location>
</feature>
<dbReference type="InterPro" id="IPR000537">
    <property type="entry name" value="UbiA_prenyltransferase"/>
</dbReference>
<dbReference type="NCBIfam" id="TIGR00751">
    <property type="entry name" value="menA"/>
    <property type="match status" value="1"/>
</dbReference>
<dbReference type="NCBIfam" id="NF004750">
    <property type="entry name" value="PRK06080.1-2"/>
    <property type="match status" value="1"/>
</dbReference>
<dbReference type="HAMAP" id="MF_01937">
    <property type="entry name" value="MenA_1"/>
    <property type="match status" value="1"/>
</dbReference>
<comment type="caution">
    <text evidence="10">The sequence shown here is derived from an EMBL/GenBank/DDBJ whole genome shotgun (WGS) entry which is preliminary data.</text>
</comment>
<dbReference type="Proteomes" id="UP000605676">
    <property type="component" value="Unassembled WGS sequence"/>
</dbReference>
<accession>A0ABS1HLJ2</accession>
<dbReference type="InterPro" id="IPR026046">
    <property type="entry name" value="UBIAD1"/>
</dbReference>
<protein>
    <recommendedName>
        <fullName evidence="8 9">1,4-dihydroxy-2-naphthoate octaprenyltransferase</fullName>
        <shortName evidence="8">DHNA-octaprenyltransferase</shortName>
        <ecNumber evidence="8 9">2.5.1.74</ecNumber>
    </recommendedName>
</protein>
<keyword evidence="5 8" id="KW-0812">Transmembrane</keyword>
<keyword evidence="6 8" id="KW-1133">Transmembrane helix</keyword>
<dbReference type="RefSeq" id="WP_200465728.1">
    <property type="nucleotide sequence ID" value="NZ_JAENRR010000035.1"/>
</dbReference>
<feature type="transmembrane region" description="Helical" evidence="8">
    <location>
        <begin position="150"/>
        <end position="171"/>
    </location>
</feature>
<dbReference type="GO" id="GO:0046428">
    <property type="term" value="F:1,4-dihydroxy-2-naphthoate polyprenyltransferase activity"/>
    <property type="evidence" value="ECO:0007669"/>
    <property type="project" value="UniProtKB-EC"/>
</dbReference>
<dbReference type="PANTHER" id="PTHR13929:SF0">
    <property type="entry name" value="UBIA PRENYLTRANSFERASE DOMAIN-CONTAINING PROTEIN 1"/>
    <property type="match status" value="1"/>
</dbReference>
<proteinExistence type="inferred from homology"/>
<evidence type="ECO:0000256" key="8">
    <source>
        <dbReference type="HAMAP-Rule" id="MF_01937"/>
    </source>
</evidence>
<feature type="transmembrane region" description="Helical" evidence="8">
    <location>
        <begin position="92"/>
        <end position="113"/>
    </location>
</feature>
<comment type="pathway">
    <text evidence="8">Quinol/quinone metabolism; menaquinone biosynthesis; menaquinol from 1,4-dihydroxy-2-naphthoate: step 1/2.</text>
</comment>
<evidence type="ECO:0000256" key="7">
    <source>
        <dbReference type="ARBA" id="ARBA00023136"/>
    </source>
</evidence>
<evidence type="ECO:0000256" key="1">
    <source>
        <dbReference type="ARBA" id="ARBA00004141"/>
    </source>
</evidence>
<dbReference type="Pfam" id="PF01040">
    <property type="entry name" value="UbiA"/>
    <property type="match status" value="1"/>
</dbReference>
<dbReference type="PIRSF" id="PIRSF005355">
    <property type="entry name" value="UBIAD1"/>
    <property type="match status" value="1"/>
</dbReference>
<comment type="similarity">
    <text evidence="8">Belongs to the MenA family. Type 1 subfamily.</text>
</comment>
<evidence type="ECO:0000256" key="9">
    <source>
        <dbReference type="NCBIfam" id="TIGR00751"/>
    </source>
</evidence>
<evidence type="ECO:0000256" key="6">
    <source>
        <dbReference type="ARBA" id="ARBA00022989"/>
    </source>
</evidence>
<comment type="function">
    <text evidence="8">Conversion of 1,4-dihydroxy-2-naphthoate (DHNA) to demethylmenaquinone (DMK).</text>
</comment>
<comment type="catalytic activity">
    <reaction evidence="8">
        <text>an all-trans-polyprenyl diphosphate + 1,4-dihydroxy-2-naphthoate + H(+) = a 2-demethylmenaquinol + CO2 + diphosphate</text>
        <dbReference type="Rhea" id="RHEA:26478"/>
        <dbReference type="Rhea" id="RHEA-COMP:9563"/>
        <dbReference type="Rhea" id="RHEA-COMP:9564"/>
        <dbReference type="ChEBI" id="CHEBI:11173"/>
        <dbReference type="ChEBI" id="CHEBI:15378"/>
        <dbReference type="ChEBI" id="CHEBI:16526"/>
        <dbReference type="ChEBI" id="CHEBI:33019"/>
        <dbReference type="ChEBI" id="CHEBI:55437"/>
        <dbReference type="ChEBI" id="CHEBI:58914"/>
        <dbReference type="EC" id="2.5.1.74"/>
    </reaction>
</comment>
<feature type="transmembrane region" description="Helical" evidence="8">
    <location>
        <begin position="283"/>
        <end position="303"/>
    </location>
</feature>
<dbReference type="InterPro" id="IPR044878">
    <property type="entry name" value="UbiA_sf"/>
</dbReference>